<dbReference type="PANTHER" id="PTHR38598">
    <property type="entry name" value="INNER MEMBRANE PROTEIN YJCH"/>
    <property type="match status" value="1"/>
</dbReference>
<evidence type="ECO:0000313" key="3">
    <source>
        <dbReference type="EMBL" id="STZ77307.1"/>
    </source>
</evidence>
<dbReference type="GO" id="GO:0005886">
    <property type="term" value="C:plasma membrane"/>
    <property type="evidence" value="ECO:0007669"/>
    <property type="project" value="TreeGrafter"/>
</dbReference>
<organism evidence="3 4">
    <name type="scientific">Bergeriella denitrificans</name>
    <name type="common">Neisseria denitrificans</name>
    <dbReference type="NCBI Taxonomy" id="494"/>
    <lineage>
        <taxon>Bacteria</taxon>
        <taxon>Pseudomonadati</taxon>
        <taxon>Pseudomonadota</taxon>
        <taxon>Betaproteobacteria</taxon>
        <taxon>Neisseriales</taxon>
        <taxon>Neisseriaceae</taxon>
        <taxon>Bergeriella</taxon>
    </lineage>
</organism>
<keyword evidence="2" id="KW-0812">Transmembrane</keyword>
<sequence length="134" mass="14714">MSDIRLTAGAARPTAAPPTSGIHHTPNPAASIDERVLVHPKFQRMARQKSVIGWAFSAVIFLVYVSFIWVIGTSPQLFAARVNPDGVTTWGIYIGIFVIVFSFVMTGIYVWIANSRFDAMTQEVVAEVMEGAEK</sequence>
<feature type="compositionally biased region" description="Low complexity" evidence="1">
    <location>
        <begin position="7"/>
        <end position="19"/>
    </location>
</feature>
<reference evidence="3 4" key="1">
    <citation type="submission" date="2018-06" db="EMBL/GenBank/DDBJ databases">
        <authorList>
            <consortium name="Pathogen Informatics"/>
            <person name="Doyle S."/>
        </authorList>
    </citation>
    <scope>NUCLEOTIDE SEQUENCE [LARGE SCALE GENOMIC DNA]</scope>
    <source>
        <strain evidence="3 4">NCTC10295</strain>
    </source>
</reference>
<protein>
    <submittedName>
        <fullName evidence="3">Inner membrane protein yjcH</fullName>
    </submittedName>
</protein>
<dbReference type="Pfam" id="PF04341">
    <property type="entry name" value="DUF485"/>
    <property type="match status" value="1"/>
</dbReference>
<feature type="transmembrane region" description="Helical" evidence="2">
    <location>
        <begin position="92"/>
        <end position="112"/>
    </location>
</feature>
<dbReference type="EMBL" id="UGQS01000002">
    <property type="protein sequence ID" value="STZ77307.1"/>
    <property type="molecule type" value="Genomic_DNA"/>
</dbReference>
<proteinExistence type="predicted"/>
<evidence type="ECO:0000313" key="4">
    <source>
        <dbReference type="Proteomes" id="UP000254651"/>
    </source>
</evidence>
<gene>
    <name evidence="3" type="primary">yjcH_2</name>
    <name evidence="3" type="ORF">NCTC10295_02124</name>
</gene>
<feature type="region of interest" description="Disordered" evidence="1">
    <location>
        <begin position="1"/>
        <end position="28"/>
    </location>
</feature>
<name>A0A378UIZ9_BERDE</name>
<dbReference type="RefSeq" id="WP_115225452.1">
    <property type="nucleotide sequence ID" value="NZ_UGQS01000002.1"/>
</dbReference>
<feature type="transmembrane region" description="Helical" evidence="2">
    <location>
        <begin position="51"/>
        <end position="72"/>
    </location>
</feature>
<evidence type="ECO:0000256" key="2">
    <source>
        <dbReference type="SAM" id="Phobius"/>
    </source>
</evidence>
<dbReference type="Proteomes" id="UP000254651">
    <property type="component" value="Unassembled WGS sequence"/>
</dbReference>
<dbReference type="AlphaFoldDB" id="A0A378UIZ9"/>
<keyword evidence="2" id="KW-0472">Membrane</keyword>
<dbReference type="InterPro" id="IPR052959">
    <property type="entry name" value="Inner_membrane_assoc"/>
</dbReference>
<evidence type="ECO:0000256" key="1">
    <source>
        <dbReference type="SAM" id="MobiDB-lite"/>
    </source>
</evidence>
<keyword evidence="4" id="KW-1185">Reference proteome</keyword>
<dbReference type="InterPro" id="IPR007436">
    <property type="entry name" value="DUF485"/>
</dbReference>
<accession>A0A378UIZ9</accession>
<keyword evidence="2" id="KW-1133">Transmembrane helix</keyword>
<dbReference type="PANTHER" id="PTHR38598:SF1">
    <property type="entry name" value="INNER MEMBRANE PROTEIN YJCH"/>
    <property type="match status" value="1"/>
</dbReference>